<dbReference type="Proteomes" id="UP000298663">
    <property type="component" value="Unassembled WGS sequence"/>
</dbReference>
<comment type="caution">
    <text evidence="1">The sequence shown here is derived from an EMBL/GenBank/DDBJ whole genome shotgun (WGS) entry which is preliminary data.</text>
</comment>
<proteinExistence type="predicted"/>
<accession>A0A4U5PJI8</accession>
<dbReference type="AlphaFoldDB" id="A0A4U5PJI8"/>
<name>A0A4U5PJI8_STECR</name>
<evidence type="ECO:0000313" key="2">
    <source>
        <dbReference type="Proteomes" id="UP000298663"/>
    </source>
</evidence>
<protein>
    <submittedName>
        <fullName evidence="1">Uncharacterized protein</fullName>
    </submittedName>
</protein>
<gene>
    <name evidence="1" type="ORF">L596_010776</name>
</gene>
<sequence>MSIPPTLWRQASNGKSNFPLFFCFVNRISATEDQRAATQTNRTLLSRSRSRDCLSDNLSYRPFRPSLLPHSFSLQ</sequence>
<reference evidence="1 2" key="2">
    <citation type="journal article" date="2019" name="G3 (Bethesda)">
        <title>Hybrid Assembly of the Genome of the Entomopathogenic Nematode Steinernema carpocapsae Identifies the X-Chromosome.</title>
        <authorList>
            <person name="Serra L."/>
            <person name="Macchietto M."/>
            <person name="Macias-Munoz A."/>
            <person name="McGill C.J."/>
            <person name="Rodriguez I.M."/>
            <person name="Rodriguez B."/>
            <person name="Murad R."/>
            <person name="Mortazavi A."/>
        </authorList>
    </citation>
    <scope>NUCLEOTIDE SEQUENCE [LARGE SCALE GENOMIC DNA]</scope>
    <source>
        <strain evidence="1 2">ALL</strain>
    </source>
</reference>
<keyword evidence="2" id="KW-1185">Reference proteome</keyword>
<evidence type="ECO:0000313" key="1">
    <source>
        <dbReference type="EMBL" id="TKR96808.1"/>
    </source>
</evidence>
<organism evidence="1 2">
    <name type="scientific">Steinernema carpocapsae</name>
    <name type="common">Entomopathogenic nematode</name>
    <dbReference type="NCBI Taxonomy" id="34508"/>
    <lineage>
        <taxon>Eukaryota</taxon>
        <taxon>Metazoa</taxon>
        <taxon>Ecdysozoa</taxon>
        <taxon>Nematoda</taxon>
        <taxon>Chromadorea</taxon>
        <taxon>Rhabditida</taxon>
        <taxon>Tylenchina</taxon>
        <taxon>Panagrolaimomorpha</taxon>
        <taxon>Strongyloidoidea</taxon>
        <taxon>Steinernematidae</taxon>
        <taxon>Steinernema</taxon>
    </lineage>
</organism>
<reference evidence="1 2" key="1">
    <citation type="journal article" date="2015" name="Genome Biol.">
        <title>Comparative genomics of Steinernema reveals deeply conserved gene regulatory networks.</title>
        <authorList>
            <person name="Dillman A.R."/>
            <person name="Macchietto M."/>
            <person name="Porter C.F."/>
            <person name="Rogers A."/>
            <person name="Williams B."/>
            <person name="Antoshechkin I."/>
            <person name="Lee M.M."/>
            <person name="Goodwin Z."/>
            <person name="Lu X."/>
            <person name="Lewis E.E."/>
            <person name="Goodrich-Blair H."/>
            <person name="Stock S.P."/>
            <person name="Adams B.J."/>
            <person name="Sternberg P.W."/>
            <person name="Mortazavi A."/>
        </authorList>
    </citation>
    <scope>NUCLEOTIDE SEQUENCE [LARGE SCALE GENOMIC DNA]</scope>
    <source>
        <strain evidence="1 2">ALL</strain>
    </source>
</reference>
<dbReference type="EMBL" id="AZBU02000002">
    <property type="protein sequence ID" value="TKR96808.1"/>
    <property type="molecule type" value="Genomic_DNA"/>
</dbReference>